<reference evidence="2 3" key="1">
    <citation type="submission" date="2018-09" db="EMBL/GenBank/DDBJ databases">
        <title>The draft genome of Acinetobacter spp. strains.</title>
        <authorList>
            <person name="Qin J."/>
            <person name="Feng Y."/>
            <person name="Zong Z."/>
        </authorList>
    </citation>
    <scope>NUCLEOTIDE SEQUENCE [LARGE SCALE GENOMIC DNA]</scope>
    <source>
        <strain evidence="2 3">WCHAc060012</strain>
    </source>
</reference>
<keyword evidence="1" id="KW-1133">Transmembrane helix</keyword>
<evidence type="ECO:0000313" key="2">
    <source>
        <dbReference type="EMBL" id="RKG29761.1"/>
    </source>
</evidence>
<sequence length="59" mass="7380">GLPYKDLLNEKDLEKALKKDAVFSQQSEWIKEKRRMYTFFWCFINLIFFITAWAFWYNF</sequence>
<evidence type="ECO:0000313" key="3">
    <source>
        <dbReference type="Proteomes" id="UP000282388"/>
    </source>
</evidence>
<accession>A0A3A8ELM8</accession>
<feature type="non-terminal residue" evidence="2">
    <location>
        <position position="1"/>
    </location>
</feature>
<gene>
    <name evidence="2" type="ORF">D7V32_13440</name>
</gene>
<dbReference type="EMBL" id="RAXV01000033">
    <property type="protein sequence ID" value="RKG29761.1"/>
    <property type="molecule type" value="Genomic_DNA"/>
</dbReference>
<keyword evidence="1" id="KW-0812">Transmembrane</keyword>
<dbReference type="Proteomes" id="UP000282388">
    <property type="component" value="Unassembled WGS sequence"/>
</dbReference>
<organism evidence="2 3">
    <name type="scientific">Acinetobacter tianfuensis</name>
    <dbReference type="NCBI Taxonomy" id="2419603"/>
    <lineage>
        <taxon>Bacteria</taxon>
        <taxon>Pseudomonadati</taxon>
        <taxon>Pseudomonadota</taxon>
        <taxon>Gammaproteobacteria</taxon>
        <taxon>Moraxellales</taxon>
        <taxon>Moraxellaceae</taxon>
        <taxon>Acinetobacter</taxon>
    </lineage>
</organism>
<keyword evidence="3" id="KW-1185">Reference proteome</keyword>
<proteinExistence type="predicted"/>
<comment type="caution">
    <text evidence="2">The sequence shown here is derived from an EMBL/GenBank/DDBJ whole genome shotgun (WGS) entry which is preliminary data.</text>
</comment>
<name>A0A3A8ELM8_9GAMM</name>
<dbReference type="AlphaFoldDB" id="A0A3A8ELM8"/>
<feature type="transmembrane region" description="Helical" evidence="1">
    <location>
        <begin position="36"/>
        <end position="56"/>
    </location>
</feature>
<keyword evidence="1" id="KW-0472">Membrane</keyword>
<protein>
    <submittedName>
        <fullName evidence="2">Uncharacterized protein</fullName>
    </submittedName>
</protein>
<evidence type="ECO:0000256" key="1">
    <source>
        <dbReference type="SAM" id="Phobius"/>
    </source>
</evidence>